<dbReference type="EMBL" id="FNOK01000071">
    <property type="protein sequence ID" value="SDZ41700.1"/>
    <property type="molecule type" value="Genomic_DNA"/>
</dbReference>
<feature type="non-terminal residue" evidence="2">
    <location>
        <position position="1"/>
    </location>
</feature>
<keyword evidence="2" id="KW-0540">Nuclease</keyword>
<dbReference type="GO" id="GO:0003676">
    <property type="term" value="F:nucleic acid binding"/>
    <property type="evidence" value="ECO:0007669"/>
    <property type="project" value="InterPro"/>
</dbReference>
<protein>
    <submittedName>
        <fullName evidence="2">DDE superfamily endonuclease</fullName>
    </submittedName>
</protein>
<dbReference type="InterPro" id="IPR038717">
    <property type="entry name" value="Tc1-like_DDE_dom"/>
</dbReference>
<dbReference type="AlphaFoldDB" id="A0A1H3SVC9"/>
<feature type="domain" description="Tc1-like transposase DDE" evidence="1">
    <location>
        <begin position="7"/>
        <end position="60"/>
    </location>
</feature>
<evidence type="ECO:0000313" key="2">
    <source>
        <dbReference type="EMBL" id="SDZ41700.1"/>
    </source>
</evidence>
<evidence type="ECO:0000313" key="3">
    <source>
        <dbReference type="Proteomes" id="UP000199529"/>
    </source>
</evidence>
<reference evidence="3" key="1">
    <citation type="submission" date="2016-10" db="EMBL/GenBank/DDBJ databases">
        <authorList>
            <person name="Varghese N."/>
            <person name="Submissions S."/>
        </authorList>
    </citation>
    <scope>NUCLEOTIDE SEQUENCE [LARGE SCALE GENOMIC DNA]</scope>
    <source>
        <strain evidence="3">CGMCC 4.3530</strain>
    </source>
</reference>
<dbReference type="OrthoDB" id="341531at2"/>
<evidence type="ECO:0000259" key="1">
    <source>
        <dbReference type="Pfam" id="PF13358"/>
    </source>
</evidence>
<dbReference type="RefSeq" id="WP_143061284.1">
    <property type="nucleotide sequence ID" value="NZ_FNOK01000071.1"/>
</dbReference>
<keyword evidence="3" id="KW-1185">Reference proteome</keyword>
<dbReference type="Pfam" id="PF13358">
    <property type="entry name" value="DDE_3"/>
    <property type="match status" value="1"/>
</dbReference>
<proteinExistence type="predicted"/>
<dbReference type="InterPro" id="IPR036397">
    <property type="entry name" value="RNaseH_sf"/>
</dbReference>
<name>A0A1H3SVC9_9PSEU</name>
<keyword evidence="2" id="KW-0255">Endonuclease</keyword>
<dbReference type="GO" id="GO:0004519">
    <property type="term" value="F:endonuclease activity"/>
    <property type="evidence" value="ECO:0007669"/>
    <property type="project" value="UniProtKB-KW"/>
</dbReference>
<dbReference type="Proteomes" id="UP000199529">
    <property type="component" value="Unassembled WGS sequence"/>
</dbReference>
<sequence>DHLGGDPATLIWDGLSAHRSKDMKAWLATQRHWLRVERLPAYAPELNPVEQVWGNIKTTELANLCPEHIDEAHTAAGTGLDRIGNSYQLCFSFLDHTGLRL</sequence>
<dbReference type="Gene3D" id="3.30.420.10">
    <property type="entry name" value="Ribonuclease H-like superfamily/Ribonuclease H"/>
    <property type="match status" value="1"/>
</dbReference>
<keyword evidence="2" id="KW-0378">Hydrolase</keyword>
<organism evidence="2 3">
    <name type="scientific">Saccharopolyspora shandongensis</name>
    <dbReference type="NCBI Taxonomy" id="418495"/>
    <lineage>
        <taxon>Bacteria</taxon>
        <taxon>Bacillati</taxon>
        <taxon>Actinomycetota</taxon>
        <taxon>Actinomycetes</taxon>
        <taxon>Pseudonocardiales</taxon>
        <taxon>Pseudonocardiaceae</taxon>
        <taxon>Saccharopolyspora</taxon>
    </lineage>
</organism>
<gene>
    <name evidence="2" type="ORF">SAMN05216215_10711</name>
</gene>
<accession>A0A1H3SVC9</accession>